<feature type="signal peptide" evidence="1">
    <location>
        <begin position="1"/>
        <end position="18"/>
    </location>
</feature>
<organism evidence="2 3">
    <name type="scientific">Flavobacterium aquatile LMG 4008 = ATCC 11947</name>
    <dbReference type="NCBI Taxonomy" id="1453498"/>
    <lineage>
        <taxon>Bacteria</taxon>
        <taxon>Pseudomonadati</taxon>
        <taxon>Bacteroidota</taxon>
        <taxon>Flavobacteriia</taxon>
        <taxon>Flavobacteriales</taxon>
        <taxon>Flavobacteriaceae</taxon>
        <taxon>Flavobacterium</taxon>
    </lineage>
</organism>
<dbReference type="OrthoDB" id="1164858at2"/>
<dbReference type="SUPFAM" id="SSF48452">
    <property type="entry name" value="TPR-like"/>
    <property type="match status" value="1"/>
</dbReference>
<reference evidence="2 3" key="1">
    <citation type="submission" date="2014-09" db="EMBL/GenBank/DDBJ databases">
        <title>Whole Genome Shotgun of Flavobacterium aquatile LMG 4008.</title>
        <authorList>
            <person name="Gale A.N."/>
            <person name="Pipes S.E."/>
            <person name="Newman J.D."/>
        </authorList>
    </citation>
    <scope>NUCLEOTIDE SEQUENCE [LARGE SCALE GENOMIC DNA]</scope>
    <source>
        <strain evidence="2 3">LMG 4008</strain>
    </source>
</reference>
<protein>
    <recommendedName>
        <fullName evidence="4">Tetratricopeptide repeat protein</fullName>
    </recommendedName>
</protein>
<dbReference type="AlphaFoldDB" id="A0A095U1W3"/>
<evidence type="ECO:0000313" key="3">
    <source>
        <dbReference type="Proteomes" id="UP000029554"/>
    </source>
</evidence>
<proteinExistence type="predicted"/>
<feature type="chain" id="PRO_5001911789" description="Tetratricopeptide repeat protein" evidence="1">
    <location>
        <begin position="19"/>
        <end position="317"/>
    </location>
</feature>
<dbReference type="Proteomes" id="UP000029554">
    <property type="component" value="Unassembled WGS sequence"/>
</dbReference>
<dbReference type="NCBIfam" id="NF047558">
    <property type="entry name" value="TPR_END_plus"/>
    <property type="match status" value="1"/>
</dbReference>
<evidence type="ECO:0008006" key="4">
    <source>
        <dbReference type="Google" id="ProtNLM"/>
    </source>
</evidence>
<dbReference type="Pfam" id="PF20329">
    <property type="entry name" value="DUF6624"/>
    <property type="match status" value="1"/>
</dbReference>
<dbReference type="eggNOG" id="COG2259">
    <property type="taxonomic scope" value="Bacteria"/>
</dbReference>
<name>A0A095U1W3_9FLAO</name>
<dbReference type="InterPro" id="IPR046732">
    <property type="entry name" value="DUF6624"/>
</dbReference>
<keyword evidence="1" id="KW-0732">Signal</keyword>
<evidence type="ECO:0000313" key="2">
    <source>
        <dbReference type="EMBL" id="KGD68563.1"/>
    </source>
</evidence>
<dbReference type="Gene3D" id="1.25.40.10">
    <property type="entry name" value="Tetratricopeptide repeat domain"/>
    <property type="match status" value="1"/>
</dbReference>
<gene>
    <name evidence="2" type="ORF">LG45_09835</name>
</gene>
<evidence type="ECO:0000256" key="1">
    <source>
        <dbReference type="SAM" id="SignalP"/>
    </source>
</evidence>
<dbReference type="STRING" id="1453498.LG45_09835"/>
<accession>A0A095U1W3</accession>
<dbReference type="RefSeq" id="WP_035126521.1">
    <property type="nucleotide sequence ID" value="NZ_JRHH01000003.1"/>
</dbReference>
<comment type="caution">
    <text evidence="2">The sequence shown here is derived from an EMBL/GenBank/DDBJ whole genome shotgun (WGS) entry which is preliminary data.</text>
</comment>
<sequence>MKATLTTILLFLFTLSFSQNYKTLVGEADALYKNKEYKKSVEKYTAAFSIEQKSAEDLYNAACSAALLGNKKVAFQWLQLALDRGWSNVNHLTTDTDLKSLHNDKKWQILVNDMQKIVDAREANYDKALQARLLALFEEDQTIRKEFIKAQKEYGNQSKIVDSLGKVMMHKDSINLGKVTDILDKYGWVGADKVGGQANQTLFLVIQHADLQTQQKYLPMMREAVKNNNASSSALALLEDRVALGEGKKQIYGSQIGYDNNTNTEYVLPLEDPDNVDTRRASVGLGPLADYVKRWNIIWNAEEYKKQLPEIEAKSKK</sequence>
<dbReference type="EMBL" id="JRHH01000003">
    <property type="protein sequence ID" value="KGD68563.1"/>
    <property type="molecule type" value="Genomic_DNA"/>
</dbReference>
<keyword evidence="3" id="KW-1185">Reference proteome</keyword>
<dbReference type="InterPro" id="IPR011990">
    <property type="entry name" value="TPR-like_helical_dom_sf"/>
</dbReference>